<dbReference type="EMBL" id="CAJVPJ010000827">
    <property type="protein sequence ID" value="CAG8559053.1"/>
    <property type="molecule type" value="Genomic_DNA"/>
</dbReference>
<proteinExistence type="predicted"/>
<organism evidence="1 2">
    <name type="scientific">Paraglomus occultum</name>
    <dbReference type="NCBI Taxonomy" id="144539"/>
    <lineage>
        <taxon>Eukaryota</taxon>
        <taxon>Fungi</taxon>
        <taxon>Fungi incertae sedis</taxon>
        <taxon>Mucoromycota</taxon>
        <taxon>Glomeromycotina</taxon>
        <taxon>Glomeromycetes</taxon>
        <taxon>Paraglomerales</taxon>
        <taxon>Paraglomeraceae</taxon>
        <taxon>Paraglomus</taxon>
    </lineage>
</organism>
<sequence length="158" mass="18016">IRKRSLAFAITRGSYKDMENDLSFLETLDAEEATAVDNIFNNFNENDLQTLIGRMRLDVGQFAAISSHGRAMIRILLYLNVITLILFNNYWSAFPVNEEEAASGITAILHIMVQARGEHLFIRRWSRLSYNSALWIKTLHTTADVPNPTLQETGSVRR</sequence>
<reference evidence="1" key="1">
    <citation type="submission" date="2021-06" db="EMBL/GenBank/DDBJ databases">
        <authorList>
            <person name="Kallberg Y."/>
            <person name="Tangrot J."/>
            <person name="Rosling A."/>
        </authorList>
    </citation>
    <scope>NUCLEOTIDE SEQUENCE</scope>
    <source>
        <strain evidence="1">IA702</strain>
    </source>
</reference>
<name>A0A9N9BBG8_9GLOM</name>
<protein>
    <submittedName>
        <fullName evidence="1">2436_t:CDS:1</fullName>
    </submittedName>
</protein>
<evidence type="ECO:0000313" key="2">
    <source>
        <dbReference type="Proteomes" id="UP000789572"/>
    </source>
</evidence>
<feature type="non-terminal residue" evidence="1">
    <location>
        <position position="158"/>
    </location>
</feature>
<evidence type="ECO:0000313" key="1">
    <source>
        <dbReference type="EMBL" id="CAG8559053.1"/>
    </source>
</evidence>
<dbReference type="AlphaFoldDB" id="A0A9N9BBG8"/>
<comment type="caution">
    <text evidence="1">The sequence shown here is derived from an EMBL/GenBank/DDBJ whole genome shotgun (WGS) entry which is preliminary data.</text>
</comment>
<accession>A0A9N9BBG8</accession>
<gene>
    <name evidence="1" type="ORF">POCULU_LOCUS5416</name>
</gene>
<dbReference type="Proteomes" id="UP000789572">
    <property type="component" value="Unassembled WGS sequence"/>
</dbReference>
<keyword evidence="2" id="KW-1185">Reference proteome</keyword>